<comment type="similarity">
    <text evidence="2 16">Belongs to the cation transport ATPase (P-type) (TC 3.A.3) family. Type IB subfamily.</text>
</comment>
<dbReference type="InterPro" id="IPR008250">
    <property type="entry name" value="ATPase_P-typ_transduc_dom_A_sf"/>
</dbReference>
<keyword evidence="11" id="KW-1278">Translocase</keyword>
<dbReference type="FunFam" id="3.40.1110.10:FF:000066">
    <property type="entry name" value="Cadmium-translocating P-type ATPase"/>
    <property type="match status" value="1"/>
</dbReference>
<evidence type="ECO:0000256" key="9">
    <source>
        <dbReference type="ARBA" id="ARBA00022840"/>
    </source>
</evidence>
<evidence type="ECO:0000259" key="17">
    <source>
        <dbReference type="Pfam" id="PF00122"/>
    </source>
</evidence>
<dbReference type="SUPFAM" id="SSF81653">
    <property type="entry name" value="Calcium ATPase, transduction domain A"/>
    <property type="match status" value="1"/>
</dbReference>
<dbReference type="InterPro" id="IPR023298">
    <property type="entry name" value="ATPase_P-typ_TM_dom_sf"/>
</dbReference>
<comment type="caution">
    <text evidence="16">Lacks conserved residue(s) required for the propagation of feature annotation.</text>
</comment>
<comment type="subcellular location">
    <subcellularLocation>
        <location evidence="1">Cell membrane</location>
        <topology evidence="1">Multi-pass membrane protein</topology>
    </subcellularLocation>
</comment>
<dbReference type="GO" id="GO:0005524">
    <property type="term" value="F:ATP binding"/>
    <property type="evidence" value="ECO:0007669"/>
    <property type="project" value="UniProtKB-UniRule"/>
</dbReference>
<dbReference type="Pfam" id="PF00122">
    <property type="entry name" value="E1-E2_ATPase"/>
    <property type="match status" value="1"/>
</dbReference>
<dbReference type="PROSITE" id="PS00154">
    <property type="entry name" value="ATPASE_E1_E2"/>
    <property type="match status" value="1"/>
</dbReference>
<dbReference type="InterPro" id="IPR059000">
    <property type="entry name" value="ATPase_P-type_domA"/>
</dbReference>
<comment type="catalytic activity">
    <reaction evidence="15">
        <text>Zn(2+)(in) + ATP + H2O = Zn(2+)(out) + ADP + phosphate + H(+)</text>
        <dbReference type="Rhea" id="RHEA:20621"/>
        <dbReference type="ChEBI" id="CHEBI:15377"/>
        <dbReference type="ChEBI" id="CHEBI:15378"/>
        <dbReference type="ChEBI" id="CHEBI:29105"/>
        <dbReference type="ChEBI" id="CHEBI:30616"/>
        <dbReference type="ChEBI" id="CHEBI:43474"/>
        <dbReference type="ChEBI" id="CHEBI:456216"/>
        <dbReference type="EC" id="7.2.2.12"/>
    </reaction>
</comment>
<name>A0A1V4QEF7_UNCW3</name>
<keyword evidence="4" id="KW-0597">Phosphoprotein</keyword>
<dbReference type="SUPFAM" id="SSF81665">
    <property type="entry name" value="Calcium ATPase, transmembrane domain M"/>
    <property type="match status" value="1"/>
</dbReference>
<evidence type="ECO:0000256" key="3">
    <source>
        <dbReference type="ARBA" id="ARBA00022475"/>
    </source>
</evidence>
<dbReference type="SFLD" id="SFLDF00027">
    <property type="entry name" value="p-type_atpase"/>
    <property type="match status" value="1"/>
</dbReference>
<keyword evidence="6 16" id="KW-0479">Metal-binding</keyword>
<dbReference type="PRINTS" id="PR00119">
    <property type="entry name" value="CATATPASE"/>
</dbReference>
<protein>
    <recommendedName>
        <fullName evidence="14">P-type Zn(2+) transporter</fullName>
        <ecNumber evidence="14">7.2.2.12</ecNumber>
    </recommendedName>
</protein>
<feature type="transmembrane region" description="Helical" evidence="16">
    <location>
        <begin position="30"/>
        <end position="48"/>
    </location>
</feature>
<gene>
    <name evidence="18" type="ORF">BXT86_06810</name>
</gene>
<dbReference type="PANTHER" id="PTHR48085:SF5">
    <property type="entry name" value="CADMIUM_ZINC-TRANSPORTING ATPASE HMA4-RELATED"/>
    <property type="match status" value="1"/>
</dbReference>
<evidence type="ECO:0000256" key="11">
    <source>
        <dbReference type="ARBA" id="ARBA00022967"/>
    </source>
</evidence>
<keyword evidence="8" id="KW-0862">Zinc</keyword>
<organism evidence="18 19">
    <name type="scientific">candidate division WOR-3 bacterium 4484_100</name>
    <dbReference type="NCBI Taxonomy" id="1936077"/>
    <lineage>
        <taxon>Bacteria</taxon>
        <taxon>Bacteria division WOR-3</taxon>
    </lineage>
</organism>
<evidence type="ECO:0000256" key="5">
    <source>
        <dbReference type="ARBA" id="ARBA00022692"/>
    </source>
</evidence>
<evidence type="ECO:0000313" key="18">
    <source>
        <dbReference type="EMBL" id="OPX17381.1"/>
    </source>
</evidence>
<dbReference type="InterPro" id="IPR044492">
    <property type="entry name" value="P_typ_ATPase_HD_dom"/>
</dbReference>
<keyword evidence="10" id="KW-0460">Magnesium</keyword>
<feature type="transmembrane region" description="Helical" evidence="16">
    <location>
        <begin position="271"/>
        <end position="298"/>
    </location>
</feature>
<reference evidence="19" key="1">
    <citation type="submission" date="2017-01" db="EMBL/GenBank/DDBJ databases">
        <title>Novel pathways for hydrocarbon cycling and metabolic interdependencies in hydrothermal sediment communities.</title>
        <authorList>
            <person name="Dombrowski N."/>
            <person name="Seitz K."/>
            <person name="Teske A."/>
            <person name="Baker B."/>
        </authorList>
    </citation>
    <scope>NUCLEOTIDE SEQUENCE [LARGE SCALE GENOMIC DNA]</scope>
</reference>
<evidence type="ECO:0000256" key="16">
    <source>
        <dbReference type="RuleBase" id="RU362081"/>
    </source>
</evidence>
<dbReference type="EMBL" id="MUKB01000135">
    <property type="protein sequence ID" value="OPX17381.1"/>
    <property type="molecule type" value="Genomic_DNA"/>
</dbReference>
<feature type="domain" description="P-type ATPase A" evidence="17">
    <location>
        <begin position="113"/>
        <end position="210"/>
    </location>
</feature>
<evidence type="ECO:0000256" key="6">
    <source>
        <dbReference type="ARBA" id="ARBA00022723"/>
    </source>
</evidence>
<dbReference type="GO" id="GO:0015086">
    <property type="term" value="F:cadmium ion transmembrane transporter activity"/>
    <property type="evidence" value="ECO:0007669"/>
    <property type="project" value="TreeGrafter"/>
</dbReference>
<dbReference type="SFLD" id="SFLDS00003">
    <property type="entry name" value="Haloacid_Dehalogenase"/>
    <property type="match status" value="1"/>
</dbReference>
<evidence type="ECO:0000256" key="12">
    <source>
        <dbReference type="ARBA" id="ARBA00022989"/>
    </source>
</evidence>
<evidence type="ECO:0000256" key="4">
    <source>
        <dbReference type="ARBA" id="ARBA00022553"/>
    </source>
</evidence>
<dbReference type="PANTHER" id="PTHR48085">
    <property type="entry name" value="CADMIUM/ZINC-TRANSPORTING ATPASE HMA2-RELATED"/>
    <property type="match status" value="1"/>
</dbReference>
<dbReference type="EC" id="7.2.2.12" evidence="14"/>
<evidence type="ECO:0000256" key="15">
    <source>
        <dbReference type="ARBA" id="ARBA00047308"/>
    </source>
</evidence>
<feature type="transmembrane region" description="Helical" evidence="16">
    <location>
        <begin position="229"/>
        <end position="251"/>
    </location>
</feature>
<evidence type="ECO:0000256" key="7">
    <source>
        <dbReference type="ARBA" id="ARBA00022741"/>
    </source>
</evidence>
<evidence type="ECO:0000256" key="10">
    <source>
        <dbReference type="ARBA" id="ARBA00022842"/>
    </source>
</evidence>
<dbReference type="NCBIfam" id="TIGR01494">
    <property type="entry name" value="ATPase_P-type"/>
    <property type="match status" value="1"/>
</dbReference>
<keyword evidence="12 16" id="KW-1133">Transmembrane helix</keyword>
<keyword evidence="3 16" id="KW-1003">Cell membrane</keyword>
<dbReference type="InterPro" id="IPR023299">
    <property type="entry name" value="ATPase_P-typ_cyto_dom_N"/>
</dbReference>
<dbReference type="GO" id="GO:0016463">
    <property type="term" value="F:P-type zinc transporter activity"/>
    <property type="evidence" value="ECO:0007669"/>
    <property type="project" value="UniProtKB-EC"/>
</dbReference>
<dbReference type="FunFam" id="2.70.150.10:FF:000002">
    <property type="entry name" value="Copper-transporting ATPase 1, putative"/>
    <property type="match status" value="1"/>
</dbReference>
<keyword evidence="13 16" id="KW-0472">Membrane</keyword>
<dbReference type="GO" id="GO:0016887">
    <property type="term" value="F:ATP hydrolysis activity"/>
    <property type="evidence" value="ECO:0007669"/>
    <property type="project" value="InterPro"/>
</dbReference>
<proteinExistence type="inferred from homology"/>
<dbReference type="Pfam" id="PF00702">
    <property type="entry name" value="Hydrolase"/>
    <property type="match status" value="1"/>
</dbReference>
<dbReference type="GO" id="GO:0005886">
    <property type="term" value="C:plasma membrane"/>
    <property type="evidence" value="ECO:0007669"/>
    <property type="project" value="UniProtKB-SubCell"/>
</dbReference>
<evidence type="ECO:0000256" key="1">
    <source>
        <dbReference type="ARBA" id="ARBA00004651"/>
    </source>
</evidence>
<dbReference type="InterPro" id="IPR036412">
    <property type="entry name" value="HAD-like_sf"/>
</dbReference>
<keyword evidence="5 16" id="KW-0812">Transmembrane</keyword>
<dbReference type="Proteomes" id="UP000191663">
    <property type="component" value="Unassembled WGS sequence"/>
</dbReference>
<dbReference type="AlphaFoldDB" id="A0A1V4QEF7"/>
<sequence length="542" mass="59761">MRSTIRNLIIGVFIFGLALSIKLPYWQEFSLFLLSYIIIAYDIVRNAIRNAIQGRVFDENFLLTVATVGAFAIGQYPEAVAVILFFKVGELLQDMALNRSRRSIESLLSIRSDYANLKLEGTIKRVEPSQIKVGDIIVIKPGEKVPLDGVVLEGISRVDTSALTGESVPRRVGPGSQILSGMINGPGLLSVRVTREFGESTVSKILDMVENARIKKAPTEKFITKFAKYYTPAVVAGALLLATVPVLLYNIPLFTPLFSHTETFSEWIYKALVFLVISCPCALVISIPLGFFGGIGAASRRGILVKGSNYLEGLNNLHTIVWDKTGTLTKGVFRVVEVVPFNDFSQDEILKLAAQAEVHSSHPIAQSILEAFNGKIDKNAILDYEEISGFGIRARVGNRHLLVGNDKLLHRENIEHNTCNVEGTVVHIVVDNRYAGYLVISDEIKDDAKETIQRLEVLGVKRQIMFTGDSQDVARLVSQKLGLKNYYSELLPQEKMKKIEELIAEKKDRKSLIAFVGDGINDAPVLIRSDIGIAMGALGSDV</sequence>
<dbReference type="SUPFAM" id="SSF56784">
    <property type="entry name" value="HAD-like"/>
    <property type="match status" value="1"/>
</dbReference>
<dbReference type="Gene3D" id="2.70.150.10">
    <property type="entry name" value="Calcium-transporting ATPase, cytoplasmic transduction domain A"/>
    <property type="match status" value="1"/>
</dbReference>
<dbReference type="InterPro" id="IPR023214">
    <property type="entry name" value="HAD_sf"/>
</dbReference>
<evidence type="ECO:0000313" key="19">
    <source>
        <dbReference type="Proteomes" id="UP000191663"/>
    </source>
</evidence>
<dbReference type="Gene3D" id="3.40.1110.10">
    <property type="entry name" value="Calcium-transporting ATPase, cytoplasmic domain N"/>
    <property type="match status" value="1"/>
</dbReference>
<evidence type="ECO:0000256" key="13">
    <source>
        <dbReference type="ARBA" id="ARBA00023136"/>
    </source>
</evidence>
<evidence type="ECO:0000256" key="8">
    <source>
        <dbReference type="ARBA" id="ARBA00022833"/>
    </source>
</evidence>
<keyword evidence="9 16" id="KW-0067">ATP-binding</keyword>
<evidence type="ECO:0000256" key="2">
    <source>
        <dbReference type="ARBA" id="ARBA00006024"/>
    </source>
</evidence>
<evidence type="ECO:0000256" key="14">
    <source>
        <dbReference type="ARBA" id="ARBA00039097"/>
    </source>
</evidence>
<dbReference type="SFLD" id="SFLDG00002">
    <property type="entry name" value="C1.7:_P-type_atpase_like"/>
    <property type="match status" value="1"/>
</dbReference>
<comment type="caution">
    <text evidence="18">The sequence shown here is derived from an EMBL/GenBank/DDBJ whole genome shotgun (WGS) entry which is preliminary data.</text>
</comment>
<dbReference type="GO" id="GO:0046872">
    <property type="term" value="F:metal ion binding"/>
    <property type="evidence" value="ECO:0007669"/>
    <property type="project" value="UniProtKB-KW"/>
</dbReference>
<keyword evidence="7 16" id="KW-0547">Nucleotide-binding</keyword>
<dbReference type="NCBIfam" id="TIGR01525">
    <property type="entry name" value="ATPase-IB_hvy"/>
    <property type="match status" value="1"/>
</dbReference>
<dbReference type="InterPro" id="IPR027256">
    <property type="entry name" value="P-typ_ATPase_IB"/>
</dbReference>
<accession>A0A1V4QEF7</accession>
<dbReference type="Gene3D" id="3.40.50.1000">
    <property type="entry name" value="HAD superfamily/HAD-like"/>
    <property type="match status" value="1"/>
</dbReference>
<dbReference type="InterPro" id="IPR001757">
    <property type="entry name" value="P_typ_ATPase"/>
</dbReference>
<dbReference type="InterPro" id="IPR018303">
    <property type="entry name" value="ATPase_P-typ_P_site"/>
</dbReference>
<dbReference type="InterPro" id="IPR051014">
    <property type="entry name" value="Cation_Transport_ATPase_IB"/>
</dbReference>